<name>A0ACB6QNZ6_9PLEO</name>
<dbReference type="EMBL" id="MU003516">
    <property type="protein sequence ID" value="KAF2468293.1"/>
    <property type="molecule type" value="Genomic_DNA"/>
</dbReference>
<accession>A0ACB6QNZ6</accession>
<evidence type="ECO:0000313" key="2">
    <source>
        <dbReference type="Proteomes" id="UP000799755"/>
    </source>
</evidence>
<keyword evidence="2" id="KW-1185">Reference proteome</keyword>
<gene>
    <name evidence="1" type="ORF">BDR25DRAFT_357588</name>
</gene>
<reference evidence="1" key="1">
    <citation type="journal article" date="2020" name="Stud. Mycol.">
        <title>101 Dothideomycetes genomes: a test case for predicting lifestyles and emergence of pathogens.</title>
        <authorList>
            <person name="Haridas S."/>
            <person name="Albert R."/>
            <person name="Binder M."/>
            <person name="Bloem J."/>
            <person name="Labutti K."/>
            <person name="Salamov A."/>
            <person name="Andreopoulos B."/>
            <person name="Baker S."/>
            <person name="Barry K."/>
            <person name="Bills G."/>
            <person name="Bluhm B."/>
            <person name="Cannon C."/>
            <person name="Castanera R."/>
            <person name="Culley D."/>
            <person name="Daum C."/>
            <person name="Ezra D."/>
            <person name="Gonzalez J."/>
            <person name="Henrissat B."/>
            <person name="Kuo A."/>
            <person name="Liang C."/>
            <person name="Lipzen A."/>
            <person name="Lutzoni F."/>
            <person name="Magnuson J."/>
            <person name="Mondo S."/>
            <person name="Nolan M."/>
            <person name="Ohm R."/>
            <person name="Pangilinan J."/>
            <person name="Park H.-J."/>
            <person name="Ramirez L."/>
            <person name="Alfaro M."/>
            <person name="Sun H."/>
            <person name="Tritt A."/>
            <person name="Yoshinaga Y."/>
            <person name="Zwiers L.-H."/>
            <person name="Turgeon B."/>
            <person name="Goodwin S."/>
            <person name="Spatafora J."/>
            <person name="Crous P."/>
            <person name="Grigoriev I."/>
        </authorList>
    </citation>
    <scope>NUCLEOTIDE SEQUENCE</scope>
    <source>
        <strain evidence="1">ATCC 200398</strain>
    </source>
</reference>
<sequence length="144" mass="15972">MPSLDSRTCNGAGETMDLNAQEQGRVRVGADTGTLRIGSGQPKMERFMRIRTEPPTTLKQEPVGPERYQLIKEAPLHFEGLNGEGRAVFGSIVITVARVSRDIIPMYCTIHSLGIAPISSSDLTIHSFHLVWISLPYMTTLTWF</sequence>
<proteinExistence type="predicted"/>
<dbReference type="Proteomes" id="UP000799755">
    <property type="component" value="Unassembled WGS sequence"/>
</dbReference>
<comment type="caution">
    <text evidence="1">The sequence shown here is derived from an EMBL/GenBank/DDBJ whole genome shotgun (WGS) entry which is preliminary data.</text>
</comment>
<organism evidence="1 2">
    <name type="scientific">Lindgomyces ingoldianus</name>
    <dbReference type="NCBI Taxonomy" id="673940"/>
    <lineage>
        <taxon>Eukaryota</taxon>
        <taxon>Fungi</taxon>
        <taxon>Dikarya</taxon>
        <taxon>Ascomycota</taxon>
        <taxon>Pezizomycotina</taxon>
        <taxon>Dothideomycetes</taxon>
        <taxon>Pleosporomycetidae</taxon>
        <taxon>Pleosporales</taxon>
        <taxon>Lindgomycetaceae</taxon>
        <taxon>Lindgomyces</taxon>
    </lineage>
</organism>
<protein>
    <submittedName>
        <fullName evidence="1">Uncharacterized protein</fullName>
    </submittedName>
</protein>
<evidence type="ECO:0000313" key="1">
    <source>
        <dbReference type="EMBL" id="KAF2468293.1"/>
    </source>
</evidence>